<protein>
    <submittedName>
        <fullName evidence="1">Uncharacterized protein</fullName>
    </submittedName>
</protein>
<reference evidence="1" key="1">
    <citation type="submission" date="2024-03" db="EMBL/GenBank/DDBJ databases">
        <title>Diverse circular DNA viruses in blood, oral, and fecal samples of captive lemurs.</title>
        <authorList>
            <person name="Paietta E.N."/>
            <person name="Kraberger S."/>
            <person name="Lund M.C."/>
            <person name="Custer J.M."/>
            <person name="Vargas K.M."/>
            <person name="Ehmke E.E."/>
            <person name="Yoder A.D."/>
            <person name="Varsani A."/>
        </authorList>
    </citation>
    <scope>NUCLEOTIDE SEQUENCE</scope>
    <source>
        <strain evidence="1">Duke_24FS_4</strain>
    </source>
</reference>
<dbReference type="EMBL" id="PP511522">
    <property type="protein sequence ID" value="XCD05120.1"/>
    <property type="molecule type" value="Genomic_DNA"/>
</dbReference>
<evidence type="ECO:0000313" key="1">
    <source>
        <dbReference type="EMBL" id="XCD05120.1"/>
    </source>
</evidence>
<proteinExistence type="predicted"/>
<sequence length="89" mass="9859">MTGITKNDIDALRKSLHIGDKVTVDAYNKAEMIDSQSRFPQSQRRLQINGIYPHLVTVYDKRSGLTYSKTYVDMLTPGAGRKGGIADGN</sequence>
<organism evidence="1">
    <name type="scientific">Dulem virus 35</name>
    <dbReference type="NCBI Taxonomy" id="3145753"/>
    <lineage>
        <taxon>Viruses</taxon>
        <taxon>Duplodnaviria</taxon>
        <taxon>Heunggongvirae</taxon>
        <taxon>Uroviricota</taxon>
        <taxon>Caudoviricetes</taxon>
    </lineage>
</organism>
<name>A0AAU8AYN1_9CAUD</name>
<accession>A0AAU8AYN1</accession>